<dbReference type="AlphaFoldDB" id="A0A0F8WCW0"/>
<proteinExistence type="predicted"/>
<sequence length="72" mass="8665">MNKRKSVSDGHLMDWWRKCVRIIFGHTCAFCNEHYGLECHHIAKRGIWKLRWDWRNGILVCNAKHHSYAKSK</sequence>
<comment type="caution">
    <text evidence="1">The sequence shown here is derived from an EMBL/GenBank/DDBJ whole genome shotgun (WGS) entry which is preliminary data.</text>
</comment>
<dbReference type="EMBL" id="LAZR01066024">
    <property type="protein sequence ID" value="KKK54378.1"/>
    <property type="molecule type" value="Genomic_DNA"/>
</dbReference>
<accession>A0A0F8WCW0</accession>
<name>A0A0F8WCW0_9ZZZZ</name>
<feature type="non-terminal residue" evidence="1">
    <location>
        <position position="72"/>
    </location>
</feature>
<gene>
    <name evidence="1" type="ORF">LCGC14_3085330</name>
</gene>
<evidence type="ECO:0008006" key="2">
    <source>
        <dbReference type="Google" id="ProtNLM"/>
    </source>
</evidence>
<evidence type="ECO:0000313" key="1">
    <source>
        <dbReference type="EMBL" id="KKK54378.1"/>
    </source>
</evidence>
<organism evidence="1">
    <name type="scientific">marine sediment metagenome</name>
    <dbReference type="NCBI Taxonomy" id="412755"/>
    <lineage>
        <taxon>unclassified sequences</taxon>
        <taxon>metagenomes</taxon>
        <taxon>ecological metagenomes</taxon>
    </lineage>
</organism>
<protein>
    <recommendedName>
        <fullName evidence="2">HNH nuclease domain-containing protein</fullName>
    </recommendedName>
</protein>
<reference evidence="1" key="1">
    <citation type="journal article" date="2015" name="Nature">
        <title>Complex archaea that bridge the gap between prokaryotes and eukaryotes.</title>
        <authorList>
            <person name="Spang A."/>
            <person name="Saw J.H."/>
            <person name="Jorgensen S.L."/>
            <person name="Zaremba-Niedzwiedzka K."/>
            <person name="Martijn J."/>
            <person name="Lind A.E."/>
            <person name="van Eijk R."/>
            <person name="Schleper C."/>
            <person name="Guy L."/>
            <person name="Ettema T.J."/>
        </authorList>
    </citation>
    <scope>NUCLEOTIDE SEQUENCE</scope>
</reference>